<proteinExistence type="predicted"/>
<dbReference type="InterPro" id="IPR011051">
    <property type="entry name" value="RmlC_Cupin_sf"/>
</dbReference>
<dbReference type="PANTHER" id="PTHR35848:SF6">
    <property type="entry name" value="CUPIN TYPE-2 DOMAIN-CONTAINING PROTEIN"/>
    <property type="match status" value="1"/>
</dbReference>
<evidence type="ECO:0000256" key="1">
    <source>
        <dbReference type="ARBA" id="ARBA00022723"/>
    </source>
</evidence>
<dbReference type="RefSeq" id="WP_147649937.1">
    <property type="nucleotide sequence ID" value="NZ_CP042806.1"/>
</dbReference>
<dbReference type="InterPro" id="IPR013096">
    <property type="entry name" value="Cupin_2"/>
</dbReference>
<keyword evidence="2" id="KW-0732">Signal</keyword>
<dbReference type="EMBL" id="CP042806">
    <property type="protein sequence ID" value="QEE30630.1"/>
    <property type="molecule type" value="Genomic_DNA"/>
</dbReference>
<keyword evidence="1" id="KW-0479">Metal-binding</keyword>
<evidence type="ECO:0000313" key="4">
    <source>
        <dbReference type="EMBL" id="QEE30630.1"/>
    </source>
</evidence>
<keyword evidence="5" id="KW-1185">Reference proteome</keyword>
<evidence type="ECO:0000259" key="3">
    <source>
        <dbReference type="Pfam" id="PF07883"/>
    </source>
</evidence>
<organism evidence="4 5">
    <name type="scientific">Terriglobus albidus</name>
    <dbReference type="NCBI Taxonomy" id="1592106"/>
    <lineage>
        <taxon>Bacteria</taxon>
        <taxon>Pseudomonadati</taxon>
        <taxon>Acidobacteriota</taxon>
        <taxon>Terriglobia</taxon>
        <taxon>Terriglobales</taxon>
        <taxon>Acidobacteriaceae</taxon>
        <taxon>Terriglobus</taxon>
    </lineage>
</organism>
<protein>
    <submittedName>
        <fullName evidence="4">Cupin domain-containing protein</fullName>
    </submittedName>
</protein>
<name>A0A5B9EIG1_9BACT</name>
<gene>
    <name evidence="4" type="ORF">FTW19_23140</name>
</gene>
<dbReference type="KEGG" id="talb:FTW19_23140"/>
<dbReference type="CDD" id="cd02209">
    <property type="entry name" value="cupin_XRE_C"/>
    <property type="match status" value="1"/>
</dbReference>
<feature type="chain" id="PRO_5022794950" evidence="2">
    <location>
        <begin position="22"/>
        <end position="152"/>
    </location>
</feature>
<dbReference type="Proteomes" id="UP000321820">
    <property type="component" value="Chromosome"/>
</dbReference>
<sequence>MKLEIRSIAAAVLLTAVSALAQNKAPEAVGVEKTSILGPTVFKFDQLPVTKNATGEVRSVVKQPTATVDQLEMHITTLNPGQTSHPAHRHVNEELIIMDSGECETLSDGKWIKVTKGDIIFNASNSLHQFRNVGKVPAQYHVINWSPNKDKK</sequence>
<dbReference type="GO" id="GO:0046872">
    <property type="term" value="F:metal ion binding"/>
    <property type="evidence" value="ECO:0007669"/>
    <property type="project" value="UniProtKB-KW"/>
</dbReference>
<dbReference type="InterPro" id="IPR051610">
    <property type="entry name" value="GPI/OXD"/>
</dbReference>
<dbReference type="InterPro" id="IPR014710">
    <property type="entry name" value="RmlC-like_jellyroll"/>
</dbReference>
<dbReference type="OrthoDB" id="9792093at2"/>
<evidence type="ECO:0000313" key="5">
    <source>
        <dbReference type="Proteomes" id="UP000321820"/>
    </source>
</evidence>
<evidence type="ECO:0000256" key="2">
    <source>
        <dbReference type="SAM" id="SignalP"/>
    </source>
</evidence>
<feature type="signal peptide" evidence="2">
    <location>
        <begin position="1"/>
        <end position="21"/>
    </location>
</feature>
<reference evidence="4 5" key="1">
    <citation type="submission" date="2019-08" db="EMBL/GenBank/DDBJ databases">
        <title>Complete genome sequence of Terriglobus albidus strain ORNL.</title>
        <authorList>
            <person name="Podar M."/>
        </authorList>
    </citation>
    <scope>NUCLEOTIDE SEQUENCE [LARGE SCALE GENOMIC DNA]</scope>
    <source>
        <strain evidence="4 5">ORNL</strain>
    </source>
</reference>
<dbReference type="AlphaFoldDB" id="A0A5B9EIG1"/>
<dbReference type="SUPFAM" id="SSF51182">
    <property type="entry name" value="RmlC-like cupins"/>
    <property type="match status" value="1"/>
</dbReference>
<dbReference type="Gene3D" id="2.60.120.10">
    <property type="entry name" value="Jelly Rolls"/>
    <property type="match status" value="1"/>
</dbReference>
<accession>A0A5B9EIG1</accession>
<dbReference type="Pfam" id="PF07883">
    <property type="entry name" value="Cupin_2"/>
    <property type="match status" value="1"/>
</dbReference>
<dbReference type="PANTHER" id="PTHR35848">
    <property type="entry name" value="OXALATE-BINDING PROTEIN"/>
    <property type="match status" value="1"/>
</dbReference>
<feature type="domain" description="Cupin type-2" evidence="3">
    <location>
        <begin position="75"/>
        <end position="143"/>
    </location>
</feature>